<evidence type="ECO:0000313" key="1">
    <source>
        <dbReference type="EMBL" id="KGN62184.1"/>
    </source>
</evidence>
<name>A0A0A0LMC0_CUCSA</name>
<protein>
    <submittedName>
        <fullName evidence="1">Uncharacterized protein</fullName>
    </submittedName>
</protein>
<reference evidence="1 2" key="1">
    <citation type="journal article" date="2009" name="Nat. Genet.">
        <title>The genome of the cucumber, Cucumis sativus L.</title>
        <authorList>
            <person name="Huang S."/>
            <person name="Li R."/>
            <person name="Zhang Z."/>
            <person name="Li L."/>
            <person name="Gu X."/>
            <person name="Fan W."/>
            <person name="Lucas W.J."/>
            <person name="Wang X."/>
            <person name="Xie B."/>
            <person name="Ni P."/>
            <person name="Ren Y."/>
            <person name="Zhu H."/>
            <person name="Li J."/>
            <person name="Lin K."/>
            <person name="Jin W."/>
            <person name="Fei Z."/>
            <person name="Li G."/>
            <person name="Staub J."/>
            <person name="Kilian A."/>
            <person name="van der Vossen E.A."/>
            <person name="Wu Y."/>
            <person name="Guo J."/>
            <person name="He J."/>
            <person name="Jia Z."/>
            <person name="Ren Y."/>
            <person name="Tian G."/>
            <person name="Lu Y."/>
            <person name="Ruan J."/>
            <person name="Qian W."/>
            <person name="Wang M."/>
            <person name="Huang Q."/>
            <person name="Li B."/>
            <person name="Xuan Z."/>
            <person name="Cao J."/>
            <person name="Asan"/>
            <person name="Wu Z."/>
            <person name="Zhang J."/>
            <person name="Cai Q."/>
            <person name="Bai Y."/>
            <person name="Zhao B."/>
            <person name="Han Y."/>
            <person name="Li Y."/>
            <person name="Li X."/>
            <person name="Wang S."/>
            <person name="Shi Q."/>
            <person name="Liu S."/>
            <person name="Cho W.K."/>
            <person name="Kim J.Y."/>
            <person name="Xu Y."/>
            <person name="Heller-Uszynska K."/>
            <person name="Miao H."/>
            <person name="Cheng Z."/>
            <person name="Zhang S."/>
            <person name="Wu J."/>
            <person name="Yang Y."/>
            <person name="Kang H."/>
            <person name="Li M."/>
            <person name="Liang H."/>
            <person name="Ren X."/>
            <person name="Shi Z."/>
            <person name="Wen M."/>
            <person name="Jian M."/>
            <person name="Yang H."/>
            <person name="Zhang G."/>
            <person name="Yang Z."/>
            <person name="Chen R."/>
            <person name="Liu S."/>
            <person name="Li J."/>
            <person name="Ma L."/>
            <person name="Liu H."/>
            <person name="Zhou Y."/>
            <person name="Zhao J."/>
            <person name="Fang X."/>
            <person name="Li G."/>
            <person name="Fang L."/>
            <person name="Li Y."/>
            <person name="Liu D."/>
            <person name="Zheng H."/>
            <person name="Zhang Y."/>
            <person name="Qin N."/>
            <person name="Li Z."/>
            <person name="Yang G."/>
            <person name="Yang S."/>
            <person name="Bolund L."/>
            <person name="Kristiansen K."/>
            <person name="Zheng H."/>
            <person name="Li S."/>
            <person name="Zhang X."/>
            <person name="Yang H."/>
            <person name="Wang J."/>
            <person name="Sun R."/>
            <person name="Zhang B."/>
            <person name="Jiang S."/>
            <person name="Wang J."/>
            <person name="Du Y."/>
            <person name="Li S."/>
        </authorList>
    </citation>
    <scope>NUCLEOTIDE SEQUENCE [LARGE SCALE GENOMIC DNA]</scope>
    <source>
        <strain evidence="2">cv. 9930</strain>
    </source>
</reference>
<evidence type="ECO:0000313" key="2">
    <source>
        <dbReference type="Proteomes" id="UP000029981"/>
    </source>
</evidence>
<gene>
    <name evidence="1" type="ORF">Csa_2G317410</name>
</gene>
<reference evidence="1 2" key="2">
    <citation type="journal article" date="2009" name="PLoS ONE">
        <title>An integrated genetic and cytogenetic map of the cucumber genome.</title>
        <authorList>
            <person name="Ren Y."/>
            <person name="Zhang Z."/>
            <person name="Liu J."/>
            <person name="Staub J.E."/>
            <person name="Han Y."/>
            <person name="Cheng Z."/>
            <person name="Li X."/>
            <person name="Lu J."/>
            <person name="Miao H."/>
            <person name="Kang H."/>
            <person name="Xie B."/>
            <person name="Gu X."/>
            <person name="Wang X."/>
            <person name="Du Y."/>
            <person name="Jin W."/>
            <person name="Huang S."/>
        </authorList>
    </citation>
    <scope>NUCLEOTIDE SEQUENCE [LARGE SCALE GENOMIC DNA]</scope>
    <source>
        <strain evidence="2">cv. 9930</strain>
    </source>
</reference>
<dbReference type="Proteomes" id="UP000029981">
    <property type="component" value="Chromosome 2"/>
</dbReference>
<organism evidence="1 2">
    <name type="scientific">Cucumis sativus</name>
    <name type="common">Cucumber</name>
    <dbReference type="NCBI Taxonomy" id="3659"/>
    <lineage>
        <taxon>Eukaryota</taxon>
        <taxon>Viridiplantae</taxon>
        <taxon>Streptophyta</taxon>
        <taxon>Embryophyta</taxon>
        <taxon>Tracheophyta</taxon>
        <taxon>Spermatophyta</taxon>
        <taxon>Magnoliopsida</taxon>
        <taxon>eudicotyledons</taxon>
        <taxon>Gunneridae</taxon>
        <taxon>Pentapetalae</taxon>
        <taxon>rosids</taxon>
        <taxon>fabids</taxon>
        <taxon>Cucurbitales</taxon>
        <taxon>Cucurbitaceae</taxon>
        <taxon>Benincaseae</taxon>
        <taxon>Cucumis</taxon>
    </lineage>
</organism>
<keyword evidence="2" id="KW-1185">Reference proteome</keyword>
<proteinExistence type="predicted"/>
<reference evidence="1 2" key="3">
    <citation type="journal article" date="2010" name="BMC Genomics">
        <title>Transcriptome sequencing and comparative analysis of cucumber flowers with different sex types.</title>
        <authorList>
            <person name="Guo S."/>
            <person name="Zheng Y."/>
            <person name="Joung J.G."/>
            <person name="Liu S."/>
            <person name="Zhang Z."/>
            <person name="Crasta O.R."/>
            <person name="Sobral B.W."/>
            <person name="Xu Y."/>
            <person name="Huang S."/>
            <person name="Fei Z."/>
        </authorList>
    </citation>
    <scope>NUCLEOTIDE SEQUENCE [LARGE SCALE GENOMIC DNA]</scope>
    <source>
        <strain evidence="2">cv. 9930</strain>
    </source>
</reference>
<accession>A0A0A0LMC0</accession>
<reference evidence="1 2" key="4">
    <citation type="journal article" date="2011" name="BMC Genomics">
        <title>RNA-Seq improves annotation of protein-coding genes in the cucumber genome.</title>
        <authorList>
            <person name="Li Z."/>
            <person name="Zhang Z."/>
            <person name="Yan P."/>
            <person name="Huang S."/>
            <person name="Fei Z."/>
            <person name="Lin K."/>
        </authorList>
    </citation>
    <scope>NUCLEOTIDE SEQUENCE [LARGE SCALE GENOMIC DNA]</scope>
    <source>
        <strain evidence="2">cv. 9930</strain>
    </source>
</reference>
<dbReference type="AlphaFoldDB" id="A0A0A0LMC0"/>
<sequence>MNFYNLASLLVGDLAGYSLAKCNGIIAGGIKLRLGMATELAITQSRNGVKTFFHLLALEILQSPFSILHSHIFQFVYECFSYFHERNSINLFPTMEFRGGKEKEYLFQTFSGLL</sequence>
<dbReference type="Gramene" id="KGN62184">
    <property type="protein sequence ID" value="KGN62184"/>
    <property type="gene ID" value="Csa_2G317410"/>
</dbReference>
<dbReference type="EMBL" id="CM002923">
    <property type="protein sequence ID" value="KGN62184.1"/>
    <property type="molecule type" value="Genomic_DNA"/>
</dbReference>